<dbReference type="SMART" id="SM00326">
    <property type="entry name" value="SH3"/>
    <property type="match status" value="1"/>
</dbReference>
<evidence type="ECO:0000256" key="6">
    <source>
        <dbReference type="ARBA" id="ARBA00023203"/>
    </source>
</evidence>
<dbReference type="InterPro" id="IPR002108">
    <property type="entry name" value="ADF-H"/>
</dbReference>
<feature type="compositionally biased region" description="Acidic residues" evidence="10">
    <location>
        <begin position="435"/>
        <end position="461"/>
    </location>
</feature>
<dbReference type="GO" id="GO:0005884">
    <property type="term" value="C:actin filament"/>
    <property type="evidence" value="ECO:0007669"/>
    <property type="project" value="TreeGrafter"/>
</dbReference>
<dbReference type="InterPro" id="IPR036028">
    <property type="entry name" value="SH3-like_dom_sf"/>
</dbReference>
<keyword evidence="5 9" id="KW-0175">Coiled coil</keyword>
<proteinExistence type="inferred from homology"/>
<comment type="similarity">
    <text evidence="2">Belongs to the ABP1 family.</text>
</comment>
<feature type="domain" description="SH3" evidence="11">
    <location>
        <begin position="559"/>
        <end position="618"/>
    </location>
</feature>
<dbReference type="EnsemblMetazoa" id="tetur02g05040.1">
    <property type="protein sequence ID" value="tetur02g05040.1"/>
    <property type="gene ID" value="tetur02g05040"/>
</dbReference>
<evidence type="ECO:0000259" key="11">
    <source>
        <dbReference type="PROSITE" id="PS50002"/>
    </source>
</evidence>
<dbReference type="Pfam" id="PF14604">
    <property type="entry name" value="SH3_9"/>
    <property type="match status" value="1"/>
</dbReference>
<dbReference type="GO" id="GO:0014069">
    <property type="term" value="C:postsynaptic density"/>
    <property type="evidence" value="ECO:0007669"/>
    <property type="project" value="TreeGrafter"/>
</dbReference>
<keyword evidence="7" id="KW-0206">Cytoskeleton</keyword>
<accession>T1JVL5</accession>
<dbReference type="OrthoDB" id="5971719at2759"/>
<evidence type="ECO:0000256" key="2">
    <source>
        <dbReference type="ARBA" id="ARBA00011039"/>
    </source>
</evidence>
<feature type="compositionally biased region" description="Low complexity" evidence="10">
    <location>
        <begin position="311"/>
        <end position="324"/>
    </location>
</feature>
<dbReference type="GO" id="GO:0030027">
    <property type="term" value="C:lamellipodium"/>
    <property type="evidence" value="ECO:0007669"/>
    <property type="project" value="TreeGrafter"/>
</dbReference>
<dbReference type="Proteomes" id="UP000015104">
    <property type="component" value="Unassembled WGS sequence"/>
</dbReference>
<keyword evidence="4" id="KW-0963">Cytoplasm</keyword>
<evidence type="ECO:0000256" key="3">
    <source>
        <dbReference type="ARBA" id="ARBA00022443"/>
    </source>
</evidence>
<dbReference type="HOGENOM" id="CLU_013085_0_1_1"/>
<dbReference type="SMART" id="SM00102">
    <property type="entry name" value="ADF"/>
    <property type="match status" value="1"/>
</dbReference>
<dbReference type="GO" id="GO:0030425">
    <property type="term" value="C:dendrite"/>
    <property type="evidence" value="ECO:0007669"/>
    <property type="project" value="TreeGrafter"/>
</dbReference>
<reference evidence="13" key="2">
    <citation type="submission" date="2015-06" db="UniProtKB">
        <authorList>
            <consortium name="EnsemblMetazoa"/>
        </authorList>
    </citation>
    <scope>IDENTIFICATION</scope>
</reference>
<dbReference type="SUPFAM" id="SSF50044">
    <property type="entry name" value="SH3-domain"/>
    <property type="match status" value="1"/>
</dbReference>
<organism evidence="13 14">
    <name type="scientific">Tetranychus urticae</name>
    <name type="common">Two-spotted spider mite</name>
    <dbReference type="NCBI Taxonomy" id="32264"/>
    <lineage>
        <taxon>Eukaryota</taxon>
        <taxon>Metazoa</taxon>
        <taxon>Ecdysozoa</taxon>
        <taxon>Arthropoda</taxon>
        <taxon>Chelicerata</taxon>
        <taxon>Arachnida</taxon>
        <taxon>Acari</taxon>
        <taxon>Acariformes</taxon>
        <taxon>Trombidiformes</taxon>
        <taxon>Prostigmata</taxon>
        <taxon>Eleutherengona</taxon>
        <taxon>Raphignathae</taxon>
        <taxon>Tetranychoidea</taxon>
        <taxon>Tetranychidae</taxon>
        <taxon>Tetranychus</taxon>
    </lineage>
</organism>
<comment type="subcellular location">
    <subcellularLocation>
        <location evidence="1">Cytoplasm</location>
        <location evidence="1">Cytoskeleton</location>
    </subcellularLocation>
</comment>
<keyword evidence="6" id="KW-0009">Actin-binding</keyword>
<gene>
    <name evidence="13" type="primary">107371263</name>
</gene>
<evidence type="ECO:0008006" key="15">
    <source>
        <dbReference type="Google" id="ProtNLM"/>
    </source>
</evidence>
<dbReference type="CDD" id="cd11960">
    <property type="entry name" value="SH3_Abp1_eu"/>
    <property type="match status" value="1"/>
</dbReference>
<name>T1JVL5_TETUR</name>
<dbReference type="AlphaFoldDB" id="T1JVL5"/>
<dbReference type="GO" id="GO:0045211">
    <property type="term" value="C:postsynaptic membrane"/>
    <property type="evidence" value="ECO:0007669"/>
    <property type="project" value="TreeGrafter"/>
</dbReference>
<dbReference type="PRINTS" id="PR00452">
    <property type="entry name" value="SH3DOMAIN"/>
</dbReference>
<dbReference type="eggNOG" id="KOG3655">
    <property type="taxonomic scope" value="Eukaryota"/>
</dbReference>
<feature type="compositionally biased region" description="Polar residues" evidence="10">
    <location>
        <begin position="401"/>
        <end position="414"/>
    </location>
</feature>
<dbReference type="OMA" id="HYASQYD"/>
<dbReference type="GO" id="GO:0030833">
    <property type="term" value="P:regulation of actin filament polymerization"/>
    <property type="evidence" value="ECO:0007669"/>
    <property type="project" value="TreeGrafter"/>
</dbReference>
<dbReference type="PANTHER" id="PTHR10829">
    <property type="entry name" value="CORTACTIN AND DREBRIN"/>
    <property type="match status" value="1"/>
</dbReference>
<dbReference type="Gene3D" id="2.30.30.40">
    <property type="entry name" value="SH3 Domains"/>
    <property type="match status" value="1"/>
</dbReference>
<dbReference type="GO" id="GO:0098974">
    <property type="term" value="P:postsynaptic actin cytoskeleton organization"/>
    <property type="evidence" value="ECO:0007669"/>
    <property type="project" value="TreeGrafter"/>
</dbReference>
<evidence type="ECO:0000256" key="5">
    <source>
        <dbReference type="ARBA" id="ARBA00023054"/>
    </source>
</evidence>
<feature type="region of interest" description="Disordered" evidence="10">
    <location>
        <begin position="393"/>
        <end position="461"/>
    </location>
</feature>
<evidence type="ECO:0000256" key="8">
    <source>
        <dbReference type="PROSITE-ProRule" id="PRU00192"/>
    </source>
</evidence>
<evidence type="ECO:0000313" key="13">
    <source>
        <dbReference type="EnsemblMetazoa" id="tetur02g05040.1"/>
    </source>
</evidence>
<evidence type="ECO:0000256" key="4">
    <source>
        <dbReference type="ARBA" id="ARBA00022490"/>
    </source>
</evidence>
<dbReference type="InterPro" id="IPR035717">
    <property type="entry name" value="Drebrin-like_SH3"/>
</dbReference>
<dbReference type="SUPFAM" id="SSF55753">
    <property type="entry name" value="Actin depolymerizing proteins"/>
    <property type="match status" value="1"/>
</dbReference>
<dbReference type="CDD" id="cd11281">
    <property type="entry name" value="ADF_drebrin_like"/>
    <property type="match status" value="1"/>
</dbReference>
<dbReference type="EMBL" id="CAEY01000795">
    <property type="status" value="NOT_ANNOTATED_CDS"/>
    <property type="molecule type" value="Genomic_DNA"/>
</dbReference>
<keyword evidence="14" id="KW-1185">Reference proteome</keyword>
<dbReference type="GO" id="GO:0030864">
    <property type="term" value="C:cortical actin cytoskeleton"/>
    <property type="evidence" value="ECO:0007669"/>
    <property type="project" value="TreeGrafter"/>
</dbReference>
<evidence type="ECO:0000256" key="9">
    <source>
        <dbReference type="SAM" id="Coils"/>
    </source>
</evidence>
<dbReference type="GO" id="GO:0030427">
    <property type="term" value="C:site of polarized growth"/>
    <property type="evidence" value="ECO:0007669"/>
    <property type="project" value="TreeGrafter"/>
</dbReference>
<dbReference type="KEGG" id="tut:107371263"/>
<dbReference type="InterPro" id="IPR001452">
    <property type="entry name" value="SH3_domain"/>
</dbReference>
<dbReference type="FunFam" id="2.30.30.40:FF:000046">
    <property type="entry name" value="Drebrin-like protein isoform B"/>
    <property type="match status" value="1"/>
</dbReference>
<reference evidence="14" key="1">
    <citation type="submission" date="2011-08" db="EMBL/GenBank/DDBJ databases">
        <authorList>
            <person name="Rombauts S."/>
        </authorList>
    </citation>
    <scope>NUCLEOTIDE SEQUENCE</scope>
    <source>
        <strain evidence="14">London</strain>
    </source>
</reference>
<dbReference type="STRING" id="32264.T1JVL5"/>
<dbReference type="PANTHER" id="PTHR10829:SF25">
    <property type="entry name" value="DREBRIN-LIKE PROTEIN"/>
    <property type="match status" value="1"/>
</dbReference>
<feature type="coiled-coil region" evidence="9">
    <location>
        <begin position="510"/>
        <end position="544"/>
    </location>
</feature>
<feature type="region of interest" description="Disordered" evidence="10">
    <location>
        <begin position="293"/>
        <end position="324"/>
    </location>
</feature>
<sequence length="618" mass="71002">MPLNLDKNKRDLLSSCKEVLDEKSGTTWAVYGYEKKSDILELIGCGNGLESLADQFSTSQIMYAFCRYKSANSDLPKYFIINWQGEGAPPARKMACANHIDDFVRFFRGANMTIEARNEDDVEPVSIIKKLERIAVQSFNLKERSIVENVSPVGTNYKRIQPQKEIDVIKRETFWNKIQEEENKRHQEEKKKLSEERTAREKLLVERQLNESSQTVITVIKSTKNEIKTDKDIKREFDRSKLGTRSIADNQWIKVKDEVEVEVEKGQSNGKTSEEIISSSYVKSRVESFKKAFEEGKPPIQPEKPIKKISEPSNLSNQNNNDSQLHSINRMSQSEKVKNVQSETAQLSDAFISKVKLVNESEIDVKEAIEVESITNTKKDCSNLETKVQNELTIKPKPPSKSEQTLNVESNAVPTPSPEPEIDHADDNLNAEIHESEDELNDNQSEDILNAEELEDEEHEAVNEEIFEGIEDEELEEIARSVWKRMSNDHTSSENEADDNRYFTVKSSYLDPLEDIAEETEENIDEEEEKSDELTEQDAEFQAERKFFEEVEKRFPKSEYGLRARALYDYQAADETEITFDPDDIITHIEQVDIGWWQGMASDGTYGLFPANYVQLIE</sequence>
<feature type="coiled-coil region" evidence="9">
    <location>
        <begin position="176"/>
        <end position="203"/>
    </location>
</feature>
<dbReference type="InterPro" id="IPR029006">
    <property type="entry name" value="ADF-H/Gelsolin-like_dom_sf"/>
</dbReference>
<feature type="domain" description="ADF-H" evidence="12">
    <location>
        <begin position="4"/>
        <end position="132"/>
    </location>
</feature>
<dbReference type="PROSITE" id="PS50002">
    <property type="entry name" value="SH3"/>
    <property type="match status" value="1"/>
</dbReference>
<evidence type="ECO:0000259" key="12">
    <source>
        <dbReference type="PROSITE" id="PS51263"/>
    </source>
</evidence>
<dbReference type="Gene3D" id="3.40.20.10">
    <property type="entry name" value="Severin"/>
    <property type="match status" value="1"/>
</dbReference>
<keyword evidence="3 8" id="KW-0728">SH3 domain</keyword>
<evidence type="ECO:0000256" key="1">
    <source>
        <dbReference type="ARBA" id="ARBA00004245"/>
    </source>
</evidence>
<dbReference type="PROSITE" id="PS51263">
    <property type="entry name" value="ADF_H"/>
    <property type="match status" value="1"/>
</dbReference>
<dbReference type="GO" id="GO:0045773">
    <property type="term" value="P:positive regulation of axon extension"/>
    <property type="evidence" value="ECO:0007669"/>
    <property type="project" value="TreeGrafter"/>
</dbReference>
<evidence type="ECO:0000256" key="10">
    <source>
        <dbReference type="SAM" id="MobiDB-lite"/>
    </source>
</evidence>
<dbReference type="Pfam" id="PF00241">
    <property type="entry name" value="Cofilin_ADF"/>
    <property type="match status" value="1"/>
</dbReference>
<evidence type="ECO:0000313" key="14">
    <source>
        <dbReference type="Proteomes" id="UP000015104"/>
    </source>
</evidence>
<dbReference type="GO" id="GO:0051015">
    <property type="term" value="F:actin filament binding"/>
    <property type="evidence" value="ECO:0007669"/>
    <property type="project" value="TreeGrafter"/>
</dbReference>
<protein>
    <recommendedName>
        <fullName evidence="15">SH3 domain-containing protein</fullName>
    </recommendedName>
</protein>
<evidence type="ECO:0000256" key="7">
    <source>
        <dbReference type="ARBA" id="ARBA00023212"/>
    </source>
</evidence>
<dbReference type="GO" id="GO:0048812">
    <property type="term" value="P:neuron projection morphogenesis"/>
    <property type="evidence" value="ECO:0007669"/>
    <property type="project" value="TreeGrafter"/>
</dbReference>